<comment type="cofactor">
    <cofactor evidence="1">
        <name>FMN</name>
        <dbReference type="ChEBI" id="CHEBI:58210"/>
    </cofactor>
</comment>
<dbReference type="AlphaFoldDB" id="A0A0F7SP21"/>
<evidence type="ECO:0000256" key="6">
    <source>
        <dbReference type="ARBA" id="ARBA00023002"/>
    </source>
</evidence>
<evidence type="ECO:0000256" key="1">
    <source>
        <dbReference type="ARBA" id="ARBA00001917"/>
    </source>
</evidence>
<keyword evidence="6" id="KW-0560">Oxidoreductase</keyword>
<dbReference type="GO" id="GO:0006397">
    <property type="term" value="P:mRNA processing"/>
    <property type="evidence" value="ECO:0007669"/>
    <property type="project" value="UniProtKB-KW"/>
</dbReference>
<sequence>MSDRVCSEPSGFTTPLSSSPPLKKARLNSPSITVAVTPPPLLLQQPTIMEPGANPSAAQDTNGASERPISTVDYRNKACLAPMVRTGTLPTRLLALQYGCDLVWGPEIVDKAMIGTTRVVDQRTGLISYNRSDKLVWSTHPIEKPYLIYQIGTSDPELAVKAALTVQQDVSGVDLNCGCPKPFSTHSGMGAALLSTPDLLCSILRALVGALDVPVSCKIRLLPSQEDTLELVDRVCQTGIKCLTIHARTRNMRSSEKALMERLRDLVEVAEKYGIPVVANGDVGGMWDFEKIKRLTGVSSIMIARAAESNPSCFLPDRPLDTSTVVVPELVRIAYHFENPWGNTKFLLGQFSPSPSPLSVLSKTESKALRERGTRCKTIEDLAEVYGVSLKRVEDEEDLANEGDGGLGAIVLAKVRQGLERRRKERSDGVLPLGGETEKADVLGRGTEYVERDNDGKVLPVFKVLGENA</sequence>
<feature type="compositionally biased region" description="Polar residues" evidence="9">
    <location>
        <begin position="10"/>
        <end position="20"/>
    </location>
</feature>
<evidence type="ECO:0000256" key="3">
    <source>
        <dbReference type="ARBA" id="ARBA00022643"/>
    </source>
</evidence>
<dbReference type="InterPro" id="IPR013785">
    <property type="entry name" value="Aldolase_TIM"/>
</dbReference>
<feature type="region of interest" description="Disordered" evidence="9">
    <location>
        <begin position="1"/>
        <end position="24"/>
    </location>
</feature>
<name>A0A0F7SP21_PHARH</name>
<evidence type="ECO:0000256" key="5">
    <source>
        <dbReference type="ARBA" id="ARBA00022694"/>
    </source>
</evidence>
<evidence type="ECO:0000256" key="9">
    <source>
        <dbReference type="SAM" id="MobiDB-lite"/>
    </source>
</evidence>
<reference evidence="11" key="1">
    <citation type="submission" date="2014-08" db="EMBL/GenBank/DDBJ databases">
        <authorList>
            <person name="Sharma Rahul"/>
            <person name="Thines Marco"/>
        </authorList>
    </citation>
    <scope>NUCLEOTIDE SEQUENCE</scope>
</reference>
<dbReference type="GO" id="GO:0050660">
    <property type="term" value="F:flavin adenine dinucleotide binding"/>
    <property type="evidence" value="ECO:0007669"/>
    <property type="project" value="InterPro"/>
</dbReference>
<dbReference type="PROSITE" id="PS01136">
    <property type="entry name" value="UPF0034"/>
    <property type="match status" value="1"/>
</dbReference>
<organism evidence="11">
    <name type="scientific">Phaffia rhodozyma</name>
    <name type="common">Yeast</name>
    <name type="synonym">Xanthophyllomyces dendrorhous</name>
    <dbReference type="NCBI Taxonomy" id="264483"/>
    <lineage>
        <taxon>Eukaryota</taxon>
        <taxon>Fungi</taxon>
        <taxon>Dikarya</taxon>
        <taxon>Basidiomycota</taxon>
        <taxon>Agaricomycotina</taxon>
        <taxon>Tremellomycetes</taxon>
        <taxon>Cystofilobasidiales</taxon>
        <taxon>Mrakiaceae</taxon>
        <taxon>Phaffia</taxon>
    </lineage>
</organism>
<protein>
    <submittedName>
        <fullName evidence="11">Trna-dihydrouridine synthase 2</fullName>
    </submittedName>
</protein>
<dbReference type="CDD" id="cd02801">
    <property type="entry name" value="DUS_like_FMN"/>
    <property type="match status" value="1"/>
</dbReference>
<proteinExistence type="predicted"/>
<dbReference type="Pfam" id="PF01207">
    <property type="entry name" value="Dus"/>
    <property type="match status" value="1"/>
</dbReference>
<evidence type="ECO:0000313" key="11">
    <source>
        <dbReference type="EMBL" id="CED83822.1"/>
    </source>
</evidence>
<dbReference type="SUPFAM" id="SSF51395">
    <property type="entry name" value="FMN-linked oxidoreductases"/>
    <property type="match status" value="1"/>
</dbReference>
<feature type="domain" description="DUS-like FMN-binding" evidence="10">
    <location>
        <begin position="80"/>
        <end position="314"/>
    </location>
</feature>
<evidence type="ECO:0000259" key="10">
    <source>
        <dbReference type="Pfam" id="PF01207"/>
    </source>
</evidence>
<evidence type="ECO:0000256" key="4">
    <source>
        <dbReference type="ARBA" id="ARBA00022664"/>
    </source>
</evidence>
<keyword evidence="5" id="KW-0819">tRNA processing</keyword>
<dbReference type="GO" id="GO:0017150">
    <property type="term" value="F:tRNA dihydrouridine synthase activity"/>
    <property type="evidence" value="ECO:0007669"/>
    <property type="project" value="InterPro"/>
</dbReference>
<dbReference type="PANTHER" id="PTHR45936">
    <property type="entry name" value="TRNA-DIHYDROURIDINE(20) SYNTHASE [NAD(P)+]-LIKE"/>
    <property type="match status" value="1"/>
</dbReference>
<accession>A0A0F7SP21</accession>
<evidence type="ECO:0000256" key="2">
    <source>
        <dbReference type="ARBA" id="ARBA00022630"/>
    </source>
</evidence>
<dbReference type="InterPro" id="IPR018517">
    <property type="entry name" value="tRNA_hU_synthase_CS"/>
</dbReference>
<keyword evidence="2" id="KW-0285">Flavoprotein</keyword>
<evidence type="ECO:0000256" key="8">
    <source>
        <dbReference type="ARBA" id="ARBA00049447"/>
    </source>
</evidence>
<dbReference type="GO" id="GO:0005737">
    <property type="term" value="C:cytoplasm"/>
    <property type="evidence" value="ECO:0007669"/>
    <property type="project" value="TreeGrafter"/>
</dbReference>
<dbReference type="PANTHER" id="PTHR45936:SF1">
    <property type="entry name" value="TRNA-DIHYDROURIDINE(20) SYNTHASE [NAD(P)+]-LIKE"/>
    <property type="match status" value="1"/>
</dbReference>
<evidence type="ECO:0000256" key="7">
    <source>
        <dbReference type="ARBA" id="ARBA00048342"/>
    </source>
</evidence>
<comment type="catalytic activity">
    <reaction evidence="8">
        <text>a 5,6-dihydrouridine in mRNA + NADP(+) = a uridine in mRNA + NADPH + H(+)</text>
        <dbReference type="Rhea" id="RHEA:69855"/>
        <dbReference type="Rhea" id="RHEA-COMP:14658"/>
        <dbReference type="Rhea" id="RHEA-COMP:17789"/>
        <dbReference type="ChEBI" id="CHEBI:15378"/>
        <dbReference type="ChEBI" id="CHEBI:57783"/>
        <dbReference type="ChEBI" id="CHEBI:58349"/>
        <dbReference type="ChEBI" id="CHEBI:65315"/>
        <dbReference type="ChEBI" id="CHEBI:74443"/>
    </reaction>
    <physiologicalReaction direction="right-to-left" evidence="8">
        <dbReference type="Rhea" id="RHEA:69857"/>
    </physiologicalReaction>
</comment>
<dbReference type="InterPro" id="IPR035587">
    <property type="entry name" value="DUS-like_FMN-bd"/>
</dbReference>
<keyword evidence="4" id="KW-0507">mRNA processing</keyword>
<feature type="region of interest" description="Disordered" evidence="9">
    <location>
        <begin position="44"/>
        <end position="68"/>
    </location>
</feature>
<keyword evidence="3" id="KW-0288">FMN</keyword>
<dbReference type="EMBL" id="LN483157">
    <property type="protein sequence ID" value="CED83822.1"/>
    <property type="molecule type" value="Genomic_DNA"/>
</dbReference>
<dbReference type="InterPro" id="IPR052582">
    <property type="entry name" value="tRNA-DUS-like"/>
</dbReference>
<comment type="catalytic activity">
    <reaction evidence="7">
        <text>a 5,6-dihydrouridine in mRNA + NAD(+) = a uridine in mRNA + NADH + H(+)</text>
        <dbReference type="Rhea" id="RHEA:69851"/>
        <dbReference type="Rhea" id="RHEA-COMP:14658"/>
        <dbReference type="Rhea" id="RHEA-COMP:17789"/>
        <dbReference type="ChEBI" id="CHEBI:15378"/>
        <dbReference type="ChEBI" id="CHEBI:57540"/>
        <dbReference type="ChEBI" id="CHEBI:57945"/>
        <dbReference type="ChEBI" id="CHEBI:65315"/>
        <dbReference type="ChEBI" id="CHEBI:74443"/>
    </reaction>
    <physiologicalReaction direction="right-to-left" evidence="7">
        <dbReference type="Rhea" id="RHEA:69853"/>
    </physiologicalReaction>
</comment>
<dbReference type="Gene3D" id="3.20.20.70">
    <property type="entry name" value="Aldolase class I"/>
    <property type="match status" value="1"/>
</dbReference>